<proteinExistence type="predicted"/>
<dbReference type="EMBL" id="SMOG01000013">
    <property type="protein sequence ID" value="TDF72893.1"/>
    <property type="molecule type" value="Genomic_DNA"/>
</dbReference>
<sequence length="71" mass="8377">MVEFYQKAISPVKQQNCPMYPSCSNYGLEALEKYGLRGIFYTVDRLNRCGHDLQYYIKVIVDDEIYFLDIP</sequence>
<evidence type="ECO:0000313" key="2">
    <source>
        <dbReference type="Proteomes" id="UP000294588"/>
    </source>
</evidence>
<organism evidence="1 2">
    <name type="scientific">Candidatus Syntrophosphaera thermopropionivorans</name>
    <dbReference type="NCBI Taxonomy" id="2593015"/>
    <lineage>
        <taxon>Bacteria</taxon>
        <taxon>Pseudomonadati</taxon>
        <taxon>Candidatus Cloacimonadota</taxon>
        <taxon>Candidatus Cloacimonadia</taxon>
        <taxon>Candidatus Cloacimonadales</taxon>
        <taxon>Candidatus Cloacimonadaceae</taxon>
        <taxon>Candidatus Syntrophosphaera</taxon>
    </lineage>
</organism>
<name>A0AC61QIW4_9BACT</name>
<evidence type="ECO:0000313" key="1">
    <source>
        <dbReference type="EMBL" id="TDF72893.1"/>
    </source>
</evidence>
<dbReference type="Proteomes" id="UP000294588">
    <property type="component" value="Unassembled WGS sequence"/>
</dbReference>
<reference evidence="1" key="1">
    <citation type="submission" date="2019-03" db="EMBL/GenBank/DDBJ databases">
        <title>Candidatus Syntrophosphaera thermopropionivorans: a novel player in syntrophic propionate oxidation during anaerobic digestion.</title>
        <authorList>
            <person name="Dyksma S."/>
        </authorList>
    </citation>
    <scope>NUCLEOTIDE SEQUENCE</scope>
    <source>
        <strain evidence="1">W5</strain>
    </source>
</reference>
<keyword evidence="2" id="KW-1185">Reference proteome</keyword>
<comment type="caution">
    <text evidence="1">The sequence shown here is derived from an EMBL/GenBank/DDBJ whole genome shotgun (WGS) entry which is preliminary data.</text>
</comment>
<protein>
    <submittedName>
        <fullName evidence="1">Membrane protein insertion efficiency factor YidD</fullName>
    </submittedName>
</protein>
<accession>A0AC61QIW4</accession>
<gene>
    <name evidence="1" type="ORF">E0946_04705</name>
</gene>